<protein>
    <submittedName>
        <fullName evidence="7">Resolvase domain-containing protein</fullName>
    </submittedName>
</protein>
<dbReference type="RefSeq" id="WP_087144413.1">
    <property type="nucleotide sequence ID" value="NZ_FUKI01000134.1"/>
</dbReference>
<feature type="domain" description="Resolvase/invertase-type recombinase catalytic" evidence="6">
    <location>
        <begin position="2"/>
        <end position="143"/>
    </location>
</feature>
<evidence type="ECO:0000256" key="2">
    <source>
        <dbReference type="ARBA" id="ARBA00023125"/>
    </source>
</evidence>
<dbReference type="InterPro" id="IPR006118">
    <property type="entry name" value="Recombinase_CS"/>
</dbReference>
<gene>
    <name evidence="7" type="ORF">CRENPOLYSF1_570005</name>
</gene>
<dbReference type="PROSITE" id="PS51736">
    <property type="entry name" value="RECOMBINASES_3"/>
    <property type="match status" value="1"/>
</dbReference>
<dbReference type="InterPro" id="IPR006119">
    <property type="entry name" value="Resolv_N"/>
</dbReference>
<dbReference type="CDD" id="cd03768">
    <property type="entry name" value="SR_ResInv"/>
    <property type="match status" value="1"/>
</dbReference>
<evidence type="ECO:0000313" key="8">
    <source>
        <dbReference type="Proteomes" id="UP000195667"/>
    </source>
</evidence>
<sequence length="220" mass="24440">MSTYAYIRVSTDKQDLDNQRHGVIEYAQKNKLEPLTFIDDTASGKKSWKDRDLGKLFEQAKKGDVLLVSEISRLARSTLQVLEILQEAAKKEIAVHVAKSNMVMDGSLNSKITAVVLGLAAEIEREFISARTTEALAKRKAAGLPLGRPKGAVSAEKKLDKRKDEIIELLKKDVHKTSIARIVDCSPVTLYAWMEANGLSRFIKSDKPVKKPKPATKNKP</sequence>
<keyword evidence="2" id="KW-0238">DNA-binding</keyword>
<organism evidence="7 8">
    <name type="scientific">Crenothrix polyspora</name>
    <dbReference type="NCBI Taxonomy" id="360316"/>
    <lineage>
        <taxon>Bacteria</taxon>
        <taxon>Pseudomonadati</taxon>
        <taxon>Pseudomonadota</taxon>
        <taxon>Gammaproteobacteria</taxon>
        <taxon>Methylococcales</taxon>
        <taxon>Crenotrichaceae</taxon>
        <taxon>Crenothrix</taxon>
    </lineage>
</organism>
<dbReference type="InterPro" id="IPR050639">
    <property type="entry name" value="SSR_resolvase"/>
</dbReference>
<dbReference type="SMART" id="SM00857">
    <property type="entry name" value="Resolvase"/>
    <property type="match status" value="1"/>
</dbReference>
<evidence type="ECO:0000259" key="6">
    <source>
        <dbReference type="PROSITE" id="PS51736"/>
    </source>
</evidence>
<dbReference type="AlphaFoldDB" id="A0A1R4HEJ4"/>
<dbReference type="PANTHER" id="PTHR30461:SF19">
    <property type="entry name" value="SITE-SPECIFIC RECOMBINASE RESOLVASE FAMILY"/>
    <property type="match status" value="1"/>
</dbReference>
<keyword evidence="1" id="KW-0229">DNA integration</keyword>
<dbReference type="GO" id="GO:0003677">
    <property type="term" value="F:DNA binding"/>
    <property type="evidence" value="ECO:0007669"/>
    <property type="project" value="UniProtKB-KW"/>
</dbReference>
<dbReference type="Gene3D" id="3.40.50.1390">
    <property type="entry name" value="Resolvase, N-terminal catalytic domain"/>
    <property type="match status" value="1"/>
</dbReference>
<dbReference type="PANTHER" id="PTHR30461">
    <property type="entry name" value="DNA-INVERTASE FROM LAMBDOID PROPHAGE"/>
    <property type="match status" value="1"/>
</dbReference>
<dbReference type="GO" id="GO:0000150">
    <property type="term" value="F:DNA strand exchange activity"/>
    <property type="evidence" value="ECO:0007669"/>
    <property type="project" value="InterPro"/>
</dbReference>
<accession>A0A1R4HEJ4</accession>
<feature type="active site" description="O-(5'-phospho-DNA)-serine intermediate" evidence="4 5">
    <location>
        <position position="10"/>
    </location>
</feature>
<name>A0A1R4HEJ4_9GAMM</name>
<evidence type="ECO:0000256" key="3">
    <source>
        <dbReference type="ARBA" id="ARBA00023172"/>
    </source>
</evidence>
<keyword evidence="3" id="KW-0233">DNA recombination</keyword>
<evidence type="ECO:0000256" key="4">
    <source>
        <dbReference type="PIRSR" id="PIRSR606118-50"/>
    </source>
</evidence>
<evidence type="ECO:0000256" key="5">
    <source>
        <dbReference type="PROSITE-ProRule" id="PRU10137"/>
    </source>
</evidence>
<dbReference type="Pfam" id="PF00239">
    <property type="entry name" value="Resolvase"/>
    <property type="match status" value="1"/>
</dbReference>
<evidence type="ECO:0000313" key="7">
    <source>
        <dbReference type="EMBL" id="SJM94644.1"/>
    </source>
</evidence>
<dbReference type="Proteomes" id="UP000195667">
    <property type="component" value="Unassembled WGS sequence"/>
</dbReference>
<reference evidence="8" key="1">
    <citation type="submission" date="2017-02" db="EMBL/GenBank/DDBJ databases">
        <authorList>
            <person name="Daims H."/>
        </authorList>
    </citation>
    <scope>NUCLEOTIDE SEQUENCE [LARGE SCALE GENOMIC DNA]</scope>
</reference>
<keyword evidence="8" id="KW-1185">Reference proteome</keyword>
<dbReference type="GO" id="GO:0015074">
    <property type="term" value="P:DNA integration"/>
    <property type="evidence" value="ECO:0007669"/>
    <property type="project" value="UniProtKB-KW"/>
</dbReference>
<dbReference type="SUPFAM" id="SSF53041">
    <property type="entry name" value="Resolvase-like"/>
    <property type="match status" value="1"/>
</dbReference>
<dbReference type="InterPro" id="IPR036162">
    <property type="entry name" value="Resolvase-like_N_sf"/>
</dbReference>
<dbReference type="PROSITE" id="PS00397">
    <property type="entry name" value="RECOMBINASES_1"/>
    <property type="match status" value="1"/>
</dbReference>
<dbReference type="EMBL" id="FUKI01000134">
    <property type="protein sequence ID" value="SJM94644.1"/>
    <property type="molecule type" value="Genomic_DNA"/>
</dbReference>
<proteinExistence type="predicted"/>
<dbReference type="OrthoDB" id="9786476at2"/>
<evidence type="ECO:0000256" key="1">
    <source>
        <dbReference type="ARBA" id="ARBA00022908"/>
    </source>
</evidence>